<accession>A0A9N9EBD8</accession>
<organism evidence="2 3">
    <name type="scientific">Paraglomus brasilianum</name>
    <dbReference type="NCBI Taxonomy" id="144538"/>
    <lineage>
        <taxon>Eukaryota</taxon>
        <taxon>Fungi</taxon>
        <taxon>Fungi incertae sedis</taxon>
        <taxon>Mucoromycota</taxon>
        <taxon>Glomeromycotina</taxon>
        <taxon>Glomeromycetes</taxon>
        <taxon>Paraglomerales</taxon>
        <taxon>Paraglomeraceae</taxon>
        <taxon>Paraglomus</taxon>
    </lineage>
</organism>
<dbReference type="EMBL" id="CAJVPI010004902">
    <property type="protein sequence ID" value="CAG8670726.1"/>
    <property type="molecule type" value="Genomic_DNA"/>
</dbReference>
<evidence type="ECO:0000256" key="1">
    <source>
        <dbReference type="SAM" id="MobiDB-lite"/>
    </source>
</evidence>
<feature type="region of interest" description="Disordered" evidence="1">
    <location>
        <begin position="1"/>
        <end position="40"/>
    </location>
</feature>
<reference evidence="2" key="1">
    <citation type="submission" date="2021-06" db="EMBL/GenBank/DDBJ databases">
        <authorList>
            <person name="Kallberg Y."/>
            <person name="Tangrot J."/>
            <person name="Rosling A."/>
        </authorList>
    </citation>
    <scope>NUCLEOTIDE SEQUENCE</scope>
    <source>
        <strain evidence="2">BR232B</strain>
    </source>
</reference>
<name>A0A9N9EBD8_9GLOM</name>
<dbReference type="AlphaFoldDB" id="A0A9N9EBD8"/>
<protein>
    <submittedName>
        <fullName evidence="2">4336_t:CDS:1</fullName>
    </submittedName>
</protein>
<evidence type="ECO:0000313" key="3">
    <source>
        <dbReference type="Proteomes" id="UP000789739"/>
    </source>
</evidence>
<comment type="caution">
    <text evidence="2">The sequence shown here is derived from an EMBL/GenBank/DDBJ whole genome shotgun (WGS) entry which is preliminary data.</text>
</comment>
<feature type="compositionally biased region" description="Acidic residues" evidence="1">
    <location>
        <begin position="9"/>
        <end position="28"/>
    </location>
</feature>
<feature type="non-terminal residue" evidence="2">
    <location>
        <position position="1"/>
    </location>
</feature>
<dbReference type="Proteomes" id="UP000789739">
    <property type="component" value="Unassembled WGS sequence"/>
</dbReference>
<sequence>LELNTIFESNEESEGESDEEYEEQEDKTDELSINEEFAIE</sequence>
<evidence type="ECO:0000313" key="2">
    <source>
        <dbReference type="EMBL" id="CAG8670726.1"/>
    </source>
</evidence>
<proteinExistence type="predicted"/>
<keyword evidence="3" id="KW-1185">Reference proteome</keyword>
<gene>
    <name evidence="2" type="ORF">PBRASI_LOCUS11287</name>
</gene>